<dbReference type="GeneID" id="35455251"/>
<evidence type="ECO:0000313" key="1">
    <source>
        <dbReference type="EMBL" id="AUG32989.1"/>
    </source>
</evidence>
<dbReference type="AlphaFoldDB" id="A0A2H4ZR21"/>
<reference evidence="1" key="1">
    <citation type="submission" date="2017-06" db="EMBL/GenBank/DDBJ databases">
        <authorList>
            <person name="Kim H.J."/>
            <person name="Triplett B.A."/>
        </authorList>
    </citation>
    <scope>NUCLEOTIDE SEQUENCE</scope>
</reference>
<keyword evidence="1" id="KW-0689">Ribosomal protein</keyword>
<dbReference type="GO" id="GO:0005840">
    <property type="term" value="C:ribosome"/>
    <property type="evidence" value="ECO:0007669"/>
    <property type="project" value="UniProtKB-KW"/>
</dbReference>
<proteinExistence type="predicted"/>
<reference evidence="1" key="2">
    <citation type="submission" date="2018-01" db="EMBL/GenBank/DDBJ databases">
        <title>Complete Sequences ofthe Mitochondrial DNA of the Petalonia binghamiae and Mitochondrial Genome Evolution in Scytosiphonaceae.</title>
        <authorList>
            <person name="Liu T."/>
        </authorList>
    </citation>
    <scope>NUCLEOTIDE SEQUENCE</scope>
</reference>
<gene>
    <name evidence="1" type="primary">rpl31</name>
    <name evidence="1" type="ORF">PebiMp39</name>
</gene>
<dbReference type="EMBL" id="MF374731">
    <property type="protein sequence ID" value="AUG32989.1"/>
    <property type="molecule type" value="Genomic_DNA"/>
</dbReference>
<keyword evidence="1" id="KW-0687">Ribonucleoprotein</keyword>
<accession>A0A2H4ZR21</accession>
<name>A0A2H4ZR21_9PHAE</name>
<geneLocation type="mitochondrion" evidence="1"/>
<protein>
    <submittedName>
        <fullName evidence="1">Ribosomal protein L31</fullName>
    </submittedName>
</protein>
<dbReference type="RefSeq" id="YP_009454569.1">
    <property type="nucleotide sequence ID" value="NC_036747.1"/>
</dbReference>
<sequence>MGFKNKSKLFANVLSDGSLIFLILPGFESKRILNAKKIDLLSHPVWTGKRSKDQTEISSFIGRLKSK</sequence>
<keyword evidence="1" id="KW-0496">Mitochondrion</keyword>
<organism evidence="1">
    <name type="scientific">Petalonia binghamiae</name>
    <dbReference type="NCBI Taxonomy" id="698476"/>
    <lineage>
        <taxon>Eukaryota</taxon>
        <taxon>Sar</taxon>
        <taxon>Stramenopiles</taxon>
        <taxon>Ochrophyta</taxon>
        <taxon>PX clade</taxon>
        <taxon>Phaeophyceae</taxon>
        <taxon>Ectocarpales</taxon>
        <taxon>Scytosiphonaceae</taxon>
        <taxon>Petalonia</taxon>
    </lineage>
</organism>